<dbReference type="EMBL" id="SFBI01000140">
    <property type="protein sequence ID" value="TRU34056.1"/>
    <property type="molecule type" value="Genomic_DNA"/>
</dbReference>
<organism evidence="6 7">
    <name type="scientific">Microcystis aeruginosa Ma_MB_S_20031200_S102</name>
    <dbReference type="NCBI Taxonomy" id="2486254"/>
    <lineage>
        <taxon>Bacteria</taxon>
        <taxon>Bacillati</taxon>
        <taxon>Cyanobacteriota</taxon>
        <taxon>Cyanophyceae</taxon>
        <taxon>Oscillatoriophycideae</taxon>
        <taxon>Chroococcales</taxon>
        <taxon>Microcystaceae</taxon>
        <taxon>Microcystis</taxon>
    </lineage>
</organism>
<gene>
    <name evidence="6" type="ORF">EWV92_15945</name>
</gene>
<evidence type="ECO:0000256" key="2">
    <source>
        <dbReference type="ARBA" id="ARBA00010790"/>
    </source>
</evidence>
<dbReference type="PANTHER" id="PTHR42784">
    <property type="entry name" value="PYRANOSE 2-OXIDASE"/>
    <property type="match status" value="1"/>
</dbReference>
<comment type="cofactor">
    <cofactor evidence="1">
        <name>FAD</name>
        <dbReference type="ChEBI" id="CHEBI:57692"/>
    </cofactor>
</comment>
<dbReference type="GO" id="GO:0016491">
    <property type="term" value="F:oxidoreductase activity"/>
    <property type="evidence" value="ECO:0007669"/>
    <property type="project" value="UniProtKB-KW"/>
</dbReference>
<sequence length="225" mass="25827">MQLTAVSIRKLENELGRVQAKLQYQNDLALAQFYMPSLISPIINDQLEENRNYICFGISALGEMRINSESRLDLNNLPNLNSDVNLRAILKEDDYRLWNNMDKAIYNVIEQALTPDKPNPYSPNQVEYWRVKNNQGSWSDKQRPSRKQIRKSFLVHEGSTLWLGNDDDAIVGLDYRLKSGQEVVADNIYITGSALWPRSGSWNPTLTMVALSQHLADTLERNRNS</sequence>
<evidence type="ECO:0000256" key="4">
    <source>
        <dbReference type="ARBA" id="ARBA00022827"/>
    </source>
</evidence>
<keyword evidence="4" id="KW-0274">FAD</keyword>
<evidence type="ECO:0000256" key="1">
    <source>
        <dbReference type="ARBA" id="ARBA00001974"/>
    </source>
</evidence>
<reference evidence="6 7" key="1">
    <citation type="submission" date="2019-01" db="EMBL/GenBank/DDBJ databases">
        <title>Coherence of Microcystis species and biogeography revealed through population genomics.</title>
        <authorList>
            <person name="Perez-Carrascal O.M."/>
            <person name="Terrat Y."/>
            <person name="Giani A."/>
            <person name="Fortin N."/>
            <person name="Tromas N."/>
            <person name="Shapiro B.J."/>
        </authorList>
    </citation>
    <scope>NUCLEOTIDE SEQUENCE [LARGE SCALE GENOMIC DNA]</scope>
    <source>
        <strain evidence="6">Ma_MB_S_20031200_S102</strain>
    </source>
</reference>
<dbReference type="PANTHER" id="PTHR42784:SF1">
    <property type="entry name" value="PYRANOSE 2-OXIDASE"/>
    <property type="match status" value="1"/>
</dbReference>
<keyword evidence="3" id="KW-0285">Flavoprotein</keyword>
<protein>
    <recommendedName>
        <fullName evidence="8">Glucose-methanol-choline oxidoreductase C-terminal domain-containing protein</fullName>
    </recommendedName>
</protein>
<evidence type="ECO:0000313" key="7">
    <source>
        <dbReference type="Proteomes" id="UP000317708"/>
    </source>
</evidence>
<comment type="caution">
    <text evidence="6">The sequence shown here is derived from an EMBL/GenBank/DDBJ whole genome shotgun (WGS) entry which is preliminary data.</text>
</comment>
<comment type="similarity">
    <text evidence="2">Belongs to the GMC oxidoreductase family.</text>
</comment>
<keyword evidence="5" id="KW-0560">Oxidoreductase</keyword>
<proteinExistence type="inferred from homology"/>
<evidence type="ECO:0000256" key="3">
    <source>
        <dbReference type="ARBA" id="ARBA00022630"/>
    </source>
</evidence>
<dbReference type="Proteomes" id="UP000317708">
    <property type="component" value="Unassembled WGS sequence"/>
</dbReference>
<evidence type="ECO:0000313" key="6">
    <source>
        <dbReference type="EMBL" id="TRU34056.1"/>
    </source>
</evidence>
<name>A0A552EHU6_MICAE</name>
<accession>A0A552EHU6</accession>
<evidence type="ECO:0000256" key="5">
    <source>
        <dbReference type="ARBA" id="ARBA00023002"/>
    </source>
</evidence>
<dbReference type="AlphaFoldDB" id="A0A552EHU6"/>
<dbReference type="InterPro" id="IPR051473">
    <property type="entry name" value="P2Ox-like"/>
</dbReference>
<evidence type="ECO:0008006" key="8">
    <source>
        <dbReference type="Google" id="ProtNLM"/>
    </source>
</evidence>